<dbReference type="GO" id="GO:0004493">
    <property type="term" value="F:methylmalonyl-CoA epimerase activity"/>
    <property type="evidence" value="ECO:0007669"/>
    <property type="project" value="TreeGrafter"/>
</dbReference>
<dbReference type="CDD" id="cd06587">
    <property type="entry name" value="VOC"/>
    <property type="match status" value="1"/>
</dbReference>
<keyword evidence="1" id="KW-0479">Metal-binding</keyword>
<reference evidence="3 4" key="1">
    <citation type="submission" date="2019-07" db="EMBL/GenBank/DDBJ databases">
        <title>Litoreibacter alkalisoli sp. nov., isolated from saline-alkaline soil.</title>
        <authorList>
            <person name="Wang S."/>
            <person name="Xu L."/>
            <person name="Xing Y.-T."/>
            <person name="Sun J.-Q."/>
        </authorList>
    </citation>
    <scope>NUCLEOTIDE SEQUENCE [LARGE SCALE GENOMIC DNA]</scope>
    <source>
        <strain evidence="3 4">LN3S51</strain>
        <plasmid evidence="3 4">unnamed1</plasmid>
    </source>
</reference>
<proteinExistence type="predicted"/>
<dbReference type="Proteomes" id="UP000318483">
    <property type="component" value="Plasmid unnamed1"/>
</dbReference>
<evidence type="ECO:0000259" key="2">
    <source>
        <dbReference type="PROSITE" id="PS51819"/>
    </source>
</evidence>
<accession>A0A5B8I8P5</accession>
<dbReference type="InterPro" id="IPR004360">
    <property type="entry name" value="Glyas_Fos-R_dOase_dom"/>
</dbReference>
<dbReference type="PANTHER" id="PTHR43048">
    <property type="entry name" value="METHYLMALONYL-COA EPIMERASE"/>
    <property type="match status" value="1"/>
</dbReference>
<evidence type="ECO:0000313" key="4">
    <source>
        <dbReference type="Proteomes" id="UP000318483"/>
    </source>
</evidence>
<protein>
    <submittedName>
        <fullName evidence="3">VOC family protein</fullName>
    </submittedName>
</protein>
<dbReference type="PROSITE" id="PS51819">
    <property type="entry name" value="VOC"/>
    <property type="match status" value="1"/>
</dbReference>
<evidence type="ECO:0000256" key="1">
    <source>
        <dbReference type="ARBA" id="ARBA00022723"/>
    </source>
</evidence>
<dbReference type="Gene3D" id="3.10.180.10">
    <property type="entry name" value="2,3-Dihydroxybiphenyl 1,2-Dioxygenase, domain 1"/>
    <property type="match status" value="1"/>
</dbReference>
<geneLocation type="plasmid" evidence="3 4">
    <name>unnamed1</name>
</geneLocation>
<dbReference type="RefSeq" id="WP_146365853.1">
    <property type="nucleotide sequence ID" value="NZ_CP042262.1"/>
</dbReference>
<name>A0A5B8I8P5_9RHOB</name>
<dbReference type="Pfam" id="PF00903">
    <property type="entry name" value="Glyoxalase"/>
    <property type="match status" value="1"/>
</dbReference>
<dbReference type="GO" id="GO:0046872">
    <property type="term" value="F:metal ion binding"/>
    <property type="evidence" value="ECO:0007669"/>
    <property type="project" value="UniProtKB-KW"/>
</dbReference>
<sequence>MEGITSIGHVAIKVKDLDQTLAFYRDKLDFPEMLRLRNDDESTWLVYLRVTDNQYIEIFPGAEGDRAPGPNANAMNHLCLTVDDLDVVVSKLEQAGIVLTSPIKPGLDGNRQAWIADPDGNRIELMEMSPDCLQLKAIREMRAKAPA</sequence>
<dbReference type="PANTHER" id="PTHR43048:SF3">
    <property type="entry name" value="METHYLMALONYL-COA EPIMERASE, MITOCHONDRIAL"/>
    <property type="match status" value="1"/>
</dbReference>
<dbReference type="OrthoDB" id="9812656at2"/>
<keyword evidence="3" id="KW-0614">Plasmid</keyword>
<dbReference type="InterPro" id="IPR029068">
    <property type="entry name" value="Glyas_Bleomycin-R_OHBP_Dase"/>
</dbReference>
<organism evidence="3 4">
    <name type="scientific">Qingshengfaniella alkalisoli</name>
    <dbReference type="NCBI Taxonomy" id="2599296"/>
    <lineage>
        <taxon>Bacteria</taxon>
        <taxon>Pseudomonadati</taxon>
        <taxon>Pseudomonadota</taxon>
        <taxon>Alphaproteobacteria</taxon>
        <taxon>Rhodobacterales</taxon>
        <taxon>Paracoccaceae</taxon>
        <taxon>Qingshengfaniella</taxon>
    </lineage>
</organism>
<keyword evidence="4" id="KW-1185">Reference proteome</keyword>
<dbReference type="GO" id="GO:0046491">
    <property type="term" value="P:L-methylmalonyl-CoA metabolic process"/>
    <property type="evidence" value="ECO:0007669"/>
    <property type="project" value="TreeGrafter"/>
</dbReference>
<dbReference type="AlphaFoldDB" id="A0A5B8I8P5"/>
<gene>
    <name evidence="3" type="ORF">FPZ52_12030</name>
</gene>
<dbReference type="SUPFAM" id="SSF54593">
    <property type="entry name" value="Glyoxalase/Bleomycin resistance protein/Dihydroxybiphenyl dioxygenase"/>
    <property type="match status" value="1"/>
</dbReference>
<dbReference type="InterPro" id="IPR051785">
    <property type="entry name" value="MMCE/EMCE_epimerase"/>
</dbReference>
<evidence type="ECO:0000313" key="3">
    <source>
        <dbReference type="EMBL" id="QDY70435.1"/>
    </source>
</evidence>
<dbReference type="EMBL" id="CP042262">
    <property type="protein sequence ID" value="QDY70435.1"/>
    <property type="molecule type" value="Genomic_DNA"/>
</dbReference>
<dbReference type="InterPro" id="IPR037523">
    <property type="entry name" value="VOC_core"/>
</dbReference>
<feature type="domain" description="VOC" evidence="2">
    <location>
        <begin position="6"/>
        <end position="128"/>
    </location>
</feature>
<dbReference type="KEGG" id="lit:FPZ52_12030"/>